<keyword evidence="2" id="KW-1133">Transmembrane helix</keyword>
<evidence type="ECO:0000259" key="4">
    <source>
        <dbReference type="Pfam" id="PF13521"/>
    </source>
</evidence>
<dbReference type="GO" id="GO:0005525">
    <property type="term" value="F:GTP binding"/>
    <property type="evidence" value="ECO:0007669"/>
    <property type="project" value="TreeGrafter"/>
</dbReference>
<dbReference type="PANTHER" id="PTHR34932">
    <property type="entry name" value="TRPL TRANSLOCATION DEFECT PROTEIN 14"/>
    <property type="match status" value="1"/>
</dbReference>
<feature type="compositionally biased region" description="Polar residues" evidence="1">
    <location>
        <begin position="499"/>
        <end position="513"/>
    </location>
</feature>
<sequence>MHYGPVYRRFHKHHHFYKAPAPFDDMYIAPLEALGYYFILYSPALVLPMHVLSFAVYLTLLGLCGILDHSGIDVRLPRSQNRVTNGDVNDKRLNQDDAGQESTEQAHHQQHGPHKDSDGRPRLIKIVLTGGPCGGKTTSLARLSEFFRTHGFRVFTVPEAATTLWSNGVALADILGSNETQYWFQDAVLDFQIHLEDGMERIARSLGRPSVILCDRGTLDGAAYVSKDLWEELVKKKGLELLSIREGRYDAIFHLVTAAMGAEPFYSLLNNVTRTESPEFAREVDMKTQGVWNGHPRHYVIDNSTDFEGKLARVQDEAARLVGLPQLPRGADRWFLRKKPKPDSFTVPFEKTQVRKVYLMNVGRPLPDGRKVSVEYNYVEERSQDGSVAYAHTSKQRLDDGHEAELKRIIDAREFYSRSTTMADPSRKEVFQTRYSFLWAQQAFVVIHHHLDAKTKFGPELFTLRRQAKGGIPEFPPFLDVGEHIEDEDGLFPFPTRPSPTKSNTTSMKQTLQPCKRET</sequence>
<feature type="region of interest" description="Disordered" evidence="1">
    <location>
        <begin position="495"/>
        <end position="519"/>
    </location>
</feature>
<gene>
    <name evidence="5" type="ORF">NSK_004461</name>
</gene>
<accession>A0A4D9CZL1</accession>
<reference evidence="5 6" key="1">
    <citation type="submission" date="2019-01" db="EMBL/GenBank/DDBJ databases">
        <title>Nuclear Genome Assembly of the Microalgal Biofuel strain Nannochloropsis salina CCMP1776.</title>
        <authorList>
            <person name="Hovde B."/>
        </authorList>
    </citation>
    <scope>NUCLEOTIDE SEQUENCE [LARGE SCALE GENOMIC DNA]</scope>
    <source>
        <strain evidence="5 6">CCMP1776</strain>
    </source>
</reference>
<keyword evidence="2" id="KW-0472">Membrane</keyword>
<dbReference type="OrthoDB" id="6375174at2759"/>
<protein>
    <recommendedName>
        <fullName evidence="7">NadR/Ttd14 AAA domain-containing protein</fullName>
    </recommendedName>
</protein>
<dbReference type="GO" id="GO:0070300">
    <property type="term" value="F:phosphatidic acid binding"/>
    <property type="evidence" value="ECO:0007669"/>
    <property type="project" value="TreeGrafter"/>
</dbReference>
<keyword evidence="2" id="KW-0812">Transmembrane</keyword>
<dbReference type="EMBL" id="SDOX01000019">
    <property type="protein sequence ID" value="TFJ84476.1"/>
    <property type="molecule type" value="Genomic_DNA"/>
</dbReference>
<feature type="transmembrane region" description="Helical" evidence="2">
    <location>
        <begin position="45"/>
        <end position="67"/>
    </location>
</feature>
<dbReference type="InterPro" id="IPR053227">
    <property type="entry name" value="TRPL-trafficking_regulator"/>
</dbReference>
<dbReference type="Pfam" id="PF13521">
    <property type="entry name" value="AAA_28"/>
    <property type="match status" value="1"/>
</dbReference>
<dbReference type="Gene3D" id="3.40.50.300">
    <property type="entry name" value="P-loop containing nucleotide triphosphate hydrolases"/>
    <property type="match status" value="1"/>
</dbReference>
<evidence type="ECO:0000313" key="5">
    <source>
        <dbReference type="EMBL" id="TFJ84476.1"/>
    </source>
</evidence>
<feature type="region of interest" description="Disordered" evidence="1">
    <location>
        <begin position="81"/>
        <end position="120"/>
    </location>
</feature>
<dbReference type="Pfam" id="PF04116">
    <property type="entry name" value="FA_hydroxylase"/>
    <property type="match status" value="1"/>
</dbReference>
<dbReference type="SUPFAM" id="SSF52540">
    <property type="entry name" value="P-loop containing nucleoside triphosphate hydrolases"/>
    <property type="match status" value="1"/>
</dbReference>
<feature type="domain" description="Fatty acid hydroxylase" evidence="3">
    <location>
        <begin position="2"/>
        <end position="83"/>
    </location>
</feature>
<organism evidence="5 6">
    <name type="scientific">Nannochloropsis salina CCMP1776</name>
    <dbReference type="NCBI Taxonomy" id="1027361"/>
    <lineage>
        <taxon>Eukaryota</taxon>
        <taxon>Sar</taxon>
        <taxon>Stramenopiles</taxon>
        <taxon>Ochrophyta</taxon>
        <taxon>Eustigmatophyceae</taxon>
        <taxon>Eustigmatales</taxon>
        <taxon>Monodopsidaceae</taxon>
        <taxon>Microchloropsis</taxon>
        <taxon>Microchloropsis salina</taxon>
    </lineage>
</organism>
<keyword evidence="6" id="KW-1185">Reference proteome</keyword>
<evidence type="ECO:0000256" key="1">
    <source>
        <dbReference type="SAM" id="MobiDB-lite"/>
    </source>
</evidence>
<dbReference type="GO" id="GO:0035091">
    <property type="term" value="F:phosphatidylinositol binding"/>
    <property type="evidence" value="ECO:0007669"/>
    <property type="project" value="TreeGrafter"/>
</dbReference>
<dbReference type="GO" id="GO:0005506">
    <property type="term" value="F:iron ion binding"/>
    <property type="evidence" value="ECO:0007669"/>
    <property type="project" value="InterPro"/>
</dbReference>
<dbReference type="PANTHER" id="PTHR34932:SF1">
    <property type="entry name" value="TRPL TRANSLOCATION DEFECT PROTEIN 14"/>
    <property type="match status" value="1"/>
</dbReference>
<dbReference type="Proteomes" id="UP000355283">
    <property type="component" value="Unassembled WGS sequence"/>
</dbReference>
<dbReference type="InterPro" id="IPR006694">
    <property type="entry name" value="Fatty_acid_hydroxylase"/>
</dbReference>
<feature type="domain" description="NadR/Ttd14 AAA" evidence="4">
    <location>
        <begin position="125"/>
        <end position="308"/>
    </location>
</feature>
<evidence type="ECO:0000313" key="6">
    <source>
        <dbReference type="Proteomes" id="UP000355283"/>
    </source>
</evidence>
<dbReference type="GO" id="GO:0008610">
    <property type="term" value="P:lipid biosynthetic process"/>
    <property type="evidence" value="ECO:0007669"/>
    <property type="project" value="InterPro"/>
</dbReference>
<comment type="caution">
    <text evidence="5">The sequence shown here is derived from an EMBL/GenBank/DDBJ whole genome shotgun (WGS) entry which is preliminary data.</text>
</comment>
<dbReference type="InterPro" id="IPR038727">
    <property type="entry name" value="NadR/Ttd14_AAA_dom"/>
</dbReference>
<evidence type="ECO:0000256" key="2">
    <source>
        <dbReference type="SAM" id="Phobius"/>
    </source>
</evidence>
<proteinExistence type="predicted"/>
<dbReference type="AlphaFoldDB" id="A0A4D9CZL1"/>
<evidence type="ECO:0008006" key="7">
    <source>
        <dbReference type="Google" id="ProtNLM"/>
    </source>
</evidence>
<name>A0A4D9CZL1_9STRA</name>
<dbReference type="InterPro" id="IPR027417">
    <property type="entry name" value="P-loop_NTPase"/>
</dbReference>
<evidence type="ECO:0000259" key="3">
    <source>
        <dbReference type="Pfam" id="PF04116"/>
    </source>
</evidence>
<dbReference type="GO" id="GO:0016491">
    <property type="term" value="F:oxidoreductase activity"/>
    <property type="evidence" value="ECO:0007669"/>
    <property type="project" value="InterPro"/>
</dbReference>